<gene>
    <name evidence="3" type="ORF">FA09DRAFT_358937</name>
</gene>
<feature type="region of interest" description="Disordered" evidence="1">
    <location>
        <begin position="1"/>
        <end position="90"/>
    </location>
</feature>
<protein>
    <recommendedName>
        <fullName evidence="2">G-patch domain-containing protein</fullName>
    </recommendedName>
</protein>
<dbReference type="PROSITE" id="PS50174">
    <property type="entry name" value="G_PATCH"/>
    <property type="match status" value="1"/>
</dbReference>
<organism evidence="3 4">
    <name type="scientific">Tilletiopsis washingtonensis</name>
    <dbReference type="NCBI Taxonomy" id="58919"/>
    <lineage>
        <taxon>Eukaryota</taxon>
        <taxon>Fungi</taxon>
        <taxon>Dikarya</taxon>
        <taxon>Basidiomycota</taxon>
        <taxon>Ustilaginomycotina</taxon>
        <taxon>Exobasidiomycetes</taxon>
        <taxon>Entylomatales</taxon>
        <taxon>Entylomatales incertae sedis</taxon>
        <taxon>Tilletiopsis</taxon>
    </lineage>
</organism>
<accession>A0A316ZIP4</accession>
<evidence type="ECO:0000256" key="1">
    <source>
        <dbReference type="SAM" id="MobiDB-lite"/>
    </source>
</evidence>
<reference evidence="3 4" key="1">
    <citation type="journal article" date="2018" name="Mol. Biol. Evol.">
        <title>Broad Genomic Sampling Reveals a Smut Pathogenic Ancestry of the Fungal Clade Ustilaginomycotina.</title>
        <authorList>
            <person name="Kijpornyongpan T."/>
            <person name="Mondo S.J."/>
            <person name="Barry K."/>
            <person name="Sandor L."/>
            <person name="Lee J."/>
            <person name="Lipzen A."/>
            <person name="Pangilinan J."/>
            <person name="LaButti K."/>
            <person name="Hainaut M."/>
            <person name="Henrissat B."/>
            <person name="Grigoriev I.V."/>
            <person name="Spatafora J.W."/>
            <person name="Aime M.C."/>
        </authorList>
    </citation>
    <scope>NUCLEOTIDE SEQUENCE [LARGE SCALE GENOMIC DNA]</scope>
    <source>
        <strain evidence="3 4">MCA 4186</strain>
    </source>
</reference>
<feature type="compositionally biased region" description="Basic and acidic residues" evidence="1">
    <location>
        <begin position="62"/>
        <end position="78"/>
    </location>
</feature>
<dbReference type="Proteomes" id="UP000245946">
    <property type="component" value="Unassembled WGS sequence"/>
</dbReference>
<dbReference type="AlphaFoldDB" id="A0A316ZIP4"/>
<feature type="compositionally biased region" description="Low complexity" evidence="1">
    <location>
        <begin position="46"/>
        <end position="60"/>
    </location>
</feature>
<dbReference type="GeneID" id="37272573"/>
<dbReference type="OrthoDB" id="4822at2759"/>
<feature type="compositionally biased region" description="Low complexity" evidence="1">
    <location>
        <begin position="397"/>
        <end position="419"/>
    </location>
</feature>
<evidence type="ECO:0000259" key="2">
    <source>
        <dbReference type="PROSITE" id="PS50174"/>
    </source>
</evidence>
<feature type="region of interest" description="Disordered" evidence="1">
    <location>
        <begin position="234"/>
        <end position="254"/>
    </location>
</feature>
<dbReference type="GO" id="GO:0003676">
    <property type="term" value="F:nucleic acid binding"/>
    <property type="evidence" value="ECO:0007669"/>
    <property type="project" value="InterPro"/>
</dbReference>
<proteinExistence type="predicted"/>
<feature type="compositionally biased region" description="Acidic residues" evidence="1">
    <location>
        <begin position="339"/>
        <end position="348"/>
    </location>
</feature>
<keyword evidence="4" id="KW-1185">Reference proteome</keyword>
<evidence type="ECO:0000313" key="4">
    <source>
        <dbReference type="Proteomes" id="UP000245946"/>
    </source>
</evidence>
<dbReference type="RefSeq" id="XP_025600474.1">
    <property type="nucleotide sequence ID" value="XM_025745029.1"/>
</dbReference>
<feature type="compositionally biased region" description="Basic and acidic residues" evidence="1">
    <location>
        <begin position="420"/>
        <end position="449"/>
    </location>
</feature>
<feature type="compositionally biased region" description="Basic and acidic residues" evidence="1">
    <location>
        <begin position="295"/>
        <end position="335"/>
    </location>
</feature>
<evidence type="ECO:0000313" key="3">
    <source>
        <dbReference type="EMBL" id="PWO00196.1"/>
    </source>
</evidence>
<dbReference type="InterPro" id="IPR000467">
    <property type="entry name" value="G_patch_dom"/>
</dbReference>
<sequence length="457" mass="49325">MPSHDLVEGRRLPTAHVWPPRRPAPRFVRATALTRATPPPDEQAQREAAAAEAQRVAQQAQDEEHASFFPPARDEDAAAHPGIGSSANDSCAEVGQAALSVAPTLLEGPESSSSAGGSMAELYASLASVLPSPAVVVSARAVSRPVVRAAPAAQSSRRAHAAPDWFGGRPGRGFLVAPPASTSAAAAGTSAAAILPQVEASDAFCPLCQISVPALQARDHATSIAHQLLLPLSAPAPRQPRGVKTGPAQEQREQDERLLLDARNRGYRALARMGWQEGMGLGEAEVRRLREMEESRRLREMEETQKEEERQRAKRMRQEVRIGQTQEREGSRAKPIELGSEDEMEQEAESFSSLKRSHSASPPPPATPAADQPRARIIPLQPTARPDRRGIGTSLPSASASASSSSSSRRRLTLNATAARHAELVRTGRRTESKSVKRERLERERERARATRAMLDF</sequence>
<feature type="region of interest" description="Disordered" evidence="1">
    <location>
        <begin position="295"/>
        <end position="457"/>
    </location>
</feature>
<dbReference type="Pfam" id="PF01585">
    <property type="entry name" value="G-patch"/>
    <property type="match status" value="1"/>
</dbReference>
<name>A0A316ZIP4_9BASI</name>
<dbReference type="EMBL" id="KZ819286">
    <property type="protein sequence ID" value="PWO00196.1"/>
    <property type="molecule type" value="Genomic_DNA"/>
</dbReference>
<feature type="domain" description="G-patch" evidence="2">
    <location>
        <begin position="262"/>
        <end position="285"/>
    </location>
</feature>
<feature type="compositionally biased region" description="Basic and acidic residues" evidence="1">
    <location>
        <begin position="1"/>
        <end position="11"/>
    </location>
</feature>